<dbReference type="InterPro" id="IPR018389">
    <property type="entry name" value="DctP_fam"/>
</dbReference>
<dbReference type="AlphaFoldDB" id="A0A0G3ECA3"/>
<evidence type="ECO:0000256" key="1">
    <source>
        <dbReference type="ARBA" id="ARBA00022729"/>
    </source>
</evidence>
<dbReference type="Gene3D" id="3.40.190.170">
    <property type="entry name" value="Bacterial extracellular solute-binding protein, family 7"/>
    <property type="match status" value="1"/>
</dbReference>
<dbReference type="NCBIfam" id="TIGR00787">
    <property type="entry name" value="dctP"/>
    <property type="match status" value="1"/>
</dbReference>
<protein>
    <submittedName>
        <fullName evidence="3">TRAP dicarboxylate transporter, DctP subunit</fullName>
    </submittedName>
</protein>
<feature type="signal peptide" evidence="2">
    <location>
        <begin position="1"/>
        <end position="20"/>
    </location>
</feature>
<dbReference type="PANTHER" id="PTHR33376:SF2">
    <property type="entry name" value="DICARBOXYLATE-BINDING PERIPLASMIC PROTEIN"/>
    <property type="match status" value="1"/>
</dbReference>
<dbReference type="CDD" id="cd13671">
    <property type="entry name" value="PBP2_TRAP_SBP_like_3"/>
    <property type="match status" value="1"/>
</dbReference>
<proteinExistence type="predicted"/>
<dbReference type="STRING" id="1307763.L21SP4_00878"/>
<dbReference type="EMBL" id="CP010904">
    <property type="protein sequence ID" value="AKJ64141.1"/>
    <property type="molecule type" value="Genomic_DNA"/>
</dbReference>
<dbReference type="PATRIC" id="fig|1609981.3.peg.915"/>
<organism evidence="3 4">
    <name type="scientific">Kiritimatiella glycovorans</name>
    <dbReference type="NCBI Taxonomy" id="1307763"/>
    <lineage>
        <taxon>Bacteria</taxon>
        <taxon>Pseudomonadati</taxon>
        <taxon>Kiritimatiellota</taxon>
        <taxon>Kiritimatiellia</taxon>
        <taxon>Kiritimatiellales</taxon>
        <taxon>Kiritimatiellaceae</taxon>
        <taxon>Kiritimatiella</taxon>
    </lineage>
</organism>
<accession>A0A0G3ECA3</accession>
<sequence length="327" mass="37295" precursor="true">MMKRSFAVLACAGIAGLVFCGCTRDAPRTITLRMAHPLDVSHPIHQAAEFMQRRLAEESGGRVRLEIRPNSQLGSSRECIEQVQMGILDLTVSSAATLEGFIPEMGVFSVPYLFRNEEHYWRVLEGDVGQRILEAGKSVYLRGLCFYDAGSRSFYTRDRIIRTPADLDGMKIRVMQSRVCMQGVRALGATPTPISWGELYTALQQGVVDGAENNPPSFYTSRHYEVCPYYSLDRHFRIPDLLLMSPARWRRLDAEDRDLIERVAQESSRFQRKLWAEHTKQSLEALREEGVEIVRPDRGPFMERGRAVQEQYRGTRLGALIDDIRSY</sequence>
<dbReference type="PANTHER" id="PTHR33376">
    <property type="match status" value="1"/>
</dbReference>
<dbReference type="GO" id="GO:0030288">
    <property type="term" value="C:outer membrane-bounded periplasmic space"/>
    <property type="evidence" value="ECO:0007669"/>
    <property type="project" value="InterPro"/>
</dbReference>
<feature type="chain" id="PRO_5005184169" evidence="2">
    <location>
        <begin position="21"/>
        <end position="327"/>
    </location>
</feature>
<dbReference type="GO" id="GO:0030246">
    <property type="term" value="F:carbohydrate binding"/>
    <property type="evidence" value="ECO:0007669"/>
    <property type="project" value="TreeGrafter"/>
</dbReference>
<evidence type="ECO:0000256" key="2">
    <source>
        <dbReference type="SAM" id="SignalP"/>
    </source>
</evidence>
<reference evidence="3 4" key="2">
    <citation type="journal article" date="2016" name="ISME J.">
        <title>Characterization of the first cultured representative of Verrucomicrobia subdivision 5 indicates the proposal of a novel phylum.</title>
        <authorList>
            <person name="Spring S."/>
            <person name="Bunk B."/>
            <person name="Sproer C."/>
            <person name="Schumann P."/>
            <person name="Rohde M."/>
            <person name="Tindall B.J."/>
            <person name="Klenk H.P."/>
        </authorList>
    </citation>
    <scope>NUCLEOTIDE SEQUENCE [LARGE SCALE GENOMIC DNA]</scope>
    <source>
        <strain evidence="3 4">L21-Fru-AB</strain>
    </source>
</reference>
<evidence type="ECO:0000313" key="3">
    <source>
        <dbReference type="EMBL" id="AKJ64141.1"/>
    </source>
</evidence>
<dbReference type="Proteomes" id="UP000035268">
    <property type="component" value="Chromosome"/>
</dbReference>
<dbReference type="InterPro" id="IPR004682">
    <property type="entry name" value="TRAP_DctP"/>
</dbReference>
<dbReference type="Pfam" id="PF03480">
    <property type="entry name" value="DctP"/>
    <property type="match status" value="1"/>
</dbReference>
<keyword evidence="4" id="KW-1185">Reference proteome</keyword>
<keyword evidence="1 2" id="KW-0732">Signal</keyword>
<evidence type="ECO:0000313" key="4">
    <source>
        <dbReference type="Proteomes" id="UP000035268"/>
    </source>
</evidence>
<dbReference type="KEGG" id="vbl:L21SP4_00878"/>
<dbReference type="PIRSF" id="PIRSF006470">
    <property type="entry name" value="DctB"/>
    <property type="match status" value="1"/>
</dbReference>
<dbReference type="RefSeq" id="WP_082116520.1">
    <property type="nucleotide sequence ID" value="NZ_CP010904.1"/>
</dbReference>
<dbReference type="PROSITE" id="PS51257">
    <property type="entry name" value="PROKAR_LIPOPROTEIN"/>
    <property type="match status" value="1"/>
</dbReference>
<gene>
    <name evidence="3" type="ORF">L21SP4_00878</name>
</gene>
<dbReference type="NCBIfam" id="NF037995">
    <property type="entry name" value="TRAP_S1"/>
    <property type="match status" value="1"/>
</dbReference>
<reference evidence="4" key="1">
    <citation type="submission" date="2015-02" db="EMBL/GenBank/DDBJ databases">
        <title>Description and complete genome sequence of the first cultured representative of the subdivision 5 of the Verrucomicrobia phylum.</title>
        <authorList>
            <person name="Spring S."/>
            <person name="Bunk B."/>
            <person name="Sproer C."/>
            <person name="Klenk H.-P."/>
        </authorList>
    </citation>
    <scope>NUCLEOTIDE SEQUENCE [LARGE SCALE GENOMIC DNA]</scope>
    <source>
        <strain evidence="4">L21-Fru-AB</strain>
    </source>
</reference>
<dbReference type="GO" id="GO:0055085">
    <property type="term" value="P:transmembrane transport"/>
    <property type="evidence" value="ECO:0007669"/>
    <property type="project" value="InterPro"/>
</dbReference>
<dbReference type="InterPro" id="IPR038404">
    <property type="entry name" value="TRAP_DctP_sf"/>
</dbReference>
<name>A0A0G3ECA3_9BACT</name>